<comment type="caution">
    <text evidence="1">The sequence shown here is derived from an EMBL/GenBank/DDBJ whole genome shotgun (WGS) entry which is preliminary data.</text>
</comment>
<name>A0A4R0J0V1_9ACTN</name>
<dbReference type="EMBL" id="SJKA01000004">
    <property type="protein sequence ID" value="TCC34755.1"/>
    <property type="molecule type" value="Genomic_DNA"/>
</dbReference>
<sequence>MTSNELSTYAGTVGGDHREVERVLREAGWTPCGAGDWAIALRSPDGRAAARISPFDPAAPYTVALYREAAYTRQVPRLFAHRRLVGGGDLQIMEWLEPVDADEAARFHRALAAREPEVAELADVVRRVHERGRREVPWFGPKLDDNPDNIMRNADGRLVAADLFGADGPRLYAAVVDDPQLVVTTIPEPERRFMTELPLTNTGPWPPDVRETMRANLATADAAHQP</sequence>
<evidence type="ECO:0000313" key="1">
    <source>
        <dbReference type="EMBL" id="TCC34755.1"/>
    </source>
</evidence>
<reference evidence="1 2" key="1">
    <citation type="submission" date="2019-02" db="EMBL/GenBank/DDBJ databases">
        <title>Kribbella capetownensis sp. nov. and Kribbella speibonae sp. nov., isolated from soil.</title>
        <authorList>
            <person name="Curtis S.M."/>
            <person name="Norton I."/>
            <person name="Everest G.J."/>
            <person name="Meyers P.R."/>
        </authorList>
    </citation>
    <scope>NUCLEOTIDE SEQUENCE [LARGE SCALE GENOMIC DNA]</scope>
    <source>
        <strain evidence="1 2">DSM 27082</strain>
    </source>
</reference>
<accession>A0A4R0J0V1</accession>
<dbReference type="Proteomes" id="UP000292695">
    <property type="component" value="Unassembled WGS sequence"/>
</dbReference>
<gene>
    <name evidence="1" type="ORF">E0H50_12635</name>
</gene>
<dbReference type="OrthoDB" id="8479221at2"/>
<evidence type="ECO:0000313" key="2">
    <source>
        <dbReference type="Proteomes" id="UP000292695"/>
    </source>
</evidence>
<organism evidence="1 2">
    <name type="scientific">Kribbella sindirgiensis</name>
    <dbReference type="NCBI Taxonomy" id="1124744"/>
    <lineage>
        <taxon>Bacteria</taxon>
        <taxon>Bacillati</taxon>
        <taxon>Actinomycetota</taxon>
        <taxon>Actinomycetes</taxon>
        <taxon>Propionibacteriales</taxon>
        <taxon>Kribbellaceae</taxon>
        <taxon>Kribbella</taxon>
    </lineage>
</organism>
<proteinExistence type="predicted"/>
<dbReference type="RefSeq" id="WP_131287376.1">
    <property type="nucleotide sequence ID" value="NZ_SJKA01000004.1"/>
</dbReference>
<protein>
    <submittedName>
        <fullName evidence="1">Uncharacterized protein</fullName>
    </submittedName>
</protein>
<keyword evidence="2" id="KW-1185">Reference proteome</keyword>
<dbReference type="AlphaFoldDB" id="A0A4R0J0V1"/>